<name>A0AB35K0A9_9GAMM</name>
<dbReference type="GO" id="GO:0015969">
    <property type="term" value="P:guanosine tetraphosphate metabolic process"/>
    <property type="evidence" value="ECO:0007669"/>
    <property type="project" value="InterPro"/>
</dbReference>
<dbReference type="AlphaFoldDB" id="A0AB35K0A9"/>
<dbReference type="RefSeq" id="WP_274566328.1">
    <property type="nucleotide sequence ID" value="NZ_JALNTF010000002.1"/>
</dbReference>
<evidence type="ECO:0000313" key="2">
    <source>
        <dbReference type="EMBL" id="MDD9318694.1"/>
    </source>
</evidence>
<dbReference type="InterPro" id="IPR043519">
    <property type="entry name" value="NT_sf"/>
</dbReference>
<dbReference type="Gene3D" id="3.30.460.10">
    <property type="entry name" value="Beta Polymerase, domain 2"/>
    <property type="match status" value="1"/>
</dbReference>
<dbReference type="InterPro" id="IPR007685">
    <property type="entry name" value="RelA_SpoT"/>
</dbReference>
<dbReference type="CDD" id="cd05399">
    <property type="entry name" value="NT_Rel-Spo_like"/>
    <property type="match status" value="1"/>
</dbReference>
<dbReference type="PANTHER" id="PTHR41773:SF1">
    <property type="entry name" value="RELA_SPOT DOMAIN-CONTAINING PROTEIN"/>
    <property type="match status" value="1"/>
</dbReference>
<evidence type="ECO:0000259" key="1">
    <source>
        <dbReference type="SMART" id="SM00954"/>
    </source>
</evidence>
<dbReference type="PANTHER" id="PTHR41773">
    <property type="entry name" value="GTP PYROPHOSPHATASE-RELATED"/>
    <property type="match status" value="1"/>
</dbReference>
<dbReference type="Gene3D" id="1.10.287.860">
    <property type="entry name" value="Nucleotidyltransferase"/>
    <property type="match status" value="1"/>
</dbReference>
<dbReference type="SUPFAM" id="SSF81301">
    <property type="entry name" value="Nucleotidyltransferase"/>
    <property type="match status" value="1"/>
</dbReference>
<feature type="domain" description="RelA/SpoT" evidence="1">
    <location>
        <begin position="51"/>
        <end position="179"/>
    </location>
</feature>
<proteinExistence type="predicted"/>
<organism evidence="2 3">
    <name type="scientific">Acinetobacter lactucae</name>
    <dbReference type="NCBI Taxonomy" id="1785128"/>
    <lineage>
        <taxon>Bacteria</taxon>
        <taxon>Pseudomonadati</taxon>
        <taxon>Pseudomonadota</taxon>
        <taxon>Gammaproteobacteria</taxon>
        <taxon>Moraxellales</taxon>
        <taxon>Moraxellaceae</taxon>
        <taxon>Acinetobacter</taxon>
        <taxon>Acinetobacter calcoaceticus/baumannii complex</taxon>
    </lineage>
</organism>
<dbReference type="EMBL" id="JALNTG010000003">
    <property type="protein sequence ID" value="MDD9318694.1"/>
    <property type="molecule type" value="Genomic_DNA"/>
</dbReference>
<comment type="caution">
    <text evidence="2">The sequence shown here is derived from an EMBL/GenBank/DDBJ whole genome shotgun (WGS) entry which is preliminary data.</text>
</comment>
<gene>
    <name evidence="2" type="ORF">M0O54_00895</name>
</gene>
<sequence>MNSKVEIKSKEDYGLWYDNNIDPYRGLAEIIAVTLKNSLVSQKISFVDVPYRHKTKKSFLKKIDDKLAEKDYSPELITDLAGIRVITLIEADVQKVCELIQAMFNVHPADSVNKSEKLGEEKVGYRSVHFVCDVGNKREKLPEFSAYKGLCFEIQVRTALEHAWAEIEHDRGYKLGGKLPAHLNRRFKLLSGLLESADLEFNRLTVEIEEYAKQLNENIKIDHLDYEITNIGLNTLLQTKYSEKYGFSILNESERWLEIMIRELNMFGVADLKQLDNLIEKITSKYPAIKSNSMLGFLRTIMMLDDIDKYFKCVFIGQHKPWQGIRPSMLENLLQKYEQPEIDKILNKYKIKKLEAKNG</sequence>
<evidence type="ECO:0000313" key="3">
    <source>
        <dbReference type="Proteomes" id="UP001150055"/>
    </source>
</evidence>
<dbReference type="Pfam" id="PF04607">
    <property type="entry name" value="RelA_SpoT"/>
    <property type="match status" value="1"/>
</dbReference>
<dbReference type="Proteomes" id="UP001150055">
    <property type="component" value="Unassembled WGS sequence"/>
</dbReference>
<protein>
    <submittedName>
        <fullName evidence="2">RelA/SpoT domain-containing protein</fullName>
    </submittedName>
</protein>
<accession>A0AB35K0A9</accession>
<reference evidence="2" key="1">
    <citation type="submission" date="2022-12" db="EMBL/GenBank/DDBJ databases">
        <title>Acinetobacter lactucae: Emerging opportunistic pathogenic species of genus Acinetobacter isolated from immunocompromised patients in clinical settings of India.</title>
        <authorList>
            <person name="Amar A.K."/>
            <person name="Sawant A.R."/>
            <person name="Meera M."/>
            <person name="Tomar A."/>
            <person name="Sistla S."/>
            <person name="Prashanth K."/>
        </authorList>
    </citation>
    <scope>NUCLEOTIDE SEQUENCE</scope>
    <source>
        <strain evidence="2">PKAL1828C</strain>
    </source>
</reference>
<dbReference type="SMART" id="SM00954">
    <property type="entry name" value="RelA_SpoT"/>
    <property type="match status" value="1"/>
</dbReference>